<dbReference type="GeneID" id="92030433"/>
<evidence type="ECO:0008006" key="9">
    <source>
        <dbReference type="Google" id="ProtNLM"/>
    </source>
</evidence>
<comment type="subcellular location">
    <subcellularLocation>
        <location evidence="1">Mitochondrion inner membrane</location>
        <topology evidence="1">Multi-pass membrane protein</topology>
    </subcellularLocation>
</comment>
<name>A0ABR1L3V9_9PEZI</name>
<reference evidence="7 8" key="1">
    <citation type="submission" date="2024-04" db="EMBL/GenBank/DDBJ databases">
        <title>Phyllosticta paracitricarpa is synonymous to the EU quarantine fungus P. citricarpa based on phylogenomic analyses.</title>
        <authorList>
            <consortium name="Lawrence Berkeley National Laboratory"/>
            <person name="Van ingen-buijs V.A."/>
            <person name="Van westerhoven A.C."/>
            <person name="Haridas S."/>
            <person name="Skiadas P."/>
            <person name="Martin F."/>
            <person name="Groenewald J.Z."/>
            <person name="Crous P.W."/>
            <person name="Seidl M.F."/>
        </authorList>
    </citation>
    <scope>NUCLEOTIDE SEQUENCE [LARGE SCALE GENOMIC DNA]</scope>
    <source>
        <strain evidence="7 8">CPC 17464</strain>
    </source>
</reference>
<evidence type="ECO:0000256" key="6">
    <source>
        <dbReference type="ARBA" id="ARBA00023136"/>
    </source>
</evidence>
<evidence type="ECO:0000313" key="7">
    <source>
        <dbReference type="EMBL" id="KAK7529917.1"/>
    </source>
</evidence>
<dbReference type="Proteomes" id="UP001360953">
    <property type="component" value="Unassembled WGS sequence"/>
</dbReference>
<dbReference type="PANTHER" id="PTHR21382:SF1">
    <property type="entry name" value="NADH DEHYDROGENASE [UBIQUINONE] 1 ALPHA SUBCOMPLEX SUBUNIT 11"/>
    <property type="match status" value="1"/>
</dbReference>
<organism evidence="7 8">
    <name type="scientific">Phyllosticta citribraziliensis</name>
    <dbReference type="NCBI Taxonomy" id="989973"/>
    <lineage>
        <taxon>Eukaryota</taxon>
        <taxon>Fungi</taxon>
        <taxon>Dikarya</taxon>
        <taxon>Ascomycota</taxon>
        <taxon>Pezizomycotina</taxon>
        <taxon>Dothideomycetes</taxon>
        <taxon>Dothideomycetes incertae sedis</taxon>
        <taxon>Botryosphaeriales</taxon>
        <taxon>Phyllostictaceae</taxon>
        <taxon>Phyllosticta</taxon>
    </lineage>
</organism>
<evidence type="ECO:0000256" key="2">
    <source>
        <dbReference type="ARBA" id="ARBA00022692"/>
    </source>
</evidence>
<protein>
    <recommendedName>
        <fullName evidence="9">NADH-ubiquinone oxidoreductase 213 kDa subunit</fullName>
    </recommendedName>
</protein>
<gene>
    <name evidence="7" type="ORF">J3D65DRAFT_561688</name>
</gene>
<evidence type="ECO:0000256" key="5">
    <source>
        <dbReference type="ARBA" id="ARBA00023128"/>
    </source>
</evidence>
<dbReference type="RefSeq" id="XP_066650283.1">
    <property type="nucleotide sequence ID" value="XM_066797527.1"/>
</dbReference>
<keyword evidence="3" id="KW-0999">Mitochondrion inner membrane</keyword>
<evidence type="ECO:0000313" key="8">
    <source>
        <dbReference type="Proteomes" id="UP001360953"/>
    </source>
</evidence>
<dbReference type="Pfam" id="PF02466">
    <property type="entry name" value="Tim17"/>
    <property type="match status" value="1"/>
</dbReference>
<keyword evidence="8" id="KW-1185">Reference proteome</keyword>
<proteinExistence type="predicted"/>
<evidence type="ECO:0000256" key="3">
    <source>
        <dbReference type="ARBA" id="ARBA00022792"/>
    </source>
</evidence>
<evidence type="ECO:0000256" key="4">
    <source>
        <dbReference type="ARBA" id="ARBA00022989"/>
    </source>
</evidence>
<keyword evidence="5" id="KW-0496">Mitochondrion</keyword>
<evidence type="ECO:0000256" key="1">
    <source>
        <dbReference type="ARBA" id="ARBA00004448"/>
    </source>
</evidence>
<accession>A0ABR1L3V9</accession>
<keyword evidence="6" id="KW-0472">Membrane</keyword>
<keyword evidence="2" id="KW-0812">Transmembrane</keyword>
<dbReference type="PANTHER" id="PTHR21382">
    <property type="entry name" value="NADH-UBIQUINONE OXIDOREDUCTASE SUBUNIT"/>
    <property type="match status" value="1"/>
</dbReference>
<sequence length="193" mass="21287">MADEGPYHPKDTIGRSVKSAAVLGSAGVFVAATQNTLARQNYGVMGVFTKFGATAGYFTAMGTIYEFTRCSAANLRRKDDTWNEAIGGFFGGAVVGLRYRSIPAIVGFGVGLSTILATFHYTGHTIGGLRKDPDVDQVERVEQYRRNWRHPSEETVEHLGEGRGIYMPGYEDRRRQLLKDKYGYEITAPPAPR</sequence>
<keyword evidence="4" id="KW-1133">Transmembrane helix</keyword>
<dbReference type="EMBL" id="JBBPEH010000015">
    <property type="protein sequence ID" value="KAK7529917.1"/>
    <property type="molecule type" value="Genomic_DNA"/>
</dbReference>
<dbReference type="InterPro" id="IPR039205">
    <property type="entry name" value="NDUFA11"/>
</dbReference>
<comment type="caution">
    <text evidence="7">The sequence shown here is derived from an EMBL/GenBank/DDBJ whole genome shotgun (WGS) entry which is preliminary data.</text>
</comment>